<protein>
    <submittedName>
        <fullName evidence="2">Uncharacterized protein</fullName>
    </submittedName>
</protein>
<evidence type="ECO:0000313" key="3">
    <source>
        <dbReference type="Proteomes" id="UP001283361"/>
    </source>
</evidence>
<accession>A0AAE1DKS8</accession>
<comment type="caution">
    <text evidence="2">The sequence shown here is derived from an EMBL/GenBank/DDBJ whole genome shotgun (WGS) entry which is preliminary data.</text>
</comment>
<evidence type="ECO:0000313" key="2">
    <source>
        <dbReference type="EMBL" id="KAK3773038.1"/>
    </source>
</evidence>
<dbReference type="AlphaFoldDB" id="A0AAE1DKS8"/>
<sequence>MNTTQTETVITLAATCQGVGHAKVVSDNLPAGHTKEVSDNLPVGHAKEVSDNLPVGQRPCPRSRPNALPKEVSDNFPVGHVKEVSDNFPVGHAKEAINHTKEVSDNLAIGHGRGVSDNLTIGHKPHKRAMSLQYHSNIVGKKYEIVYLPQRKINKISDEGNLDS</sequence>
<keyword evidence="3" id="KW-1185">Reference proteome</keyword>
<feature type="region of interest" description="Disordered" evidence="1">
    <location>
        <begin position="49"/>
        <end position="69"/>
    </location>
</feature>
<name>A0AAE1DKS8_9GAST</name>
<proteinExistence type="predicted"/>
<evidence type="ECO:0000256" key="1">
    <source>
        <dbReference type="SAM" id="MobiDB-lite"/>
    </source>
</evidence>
<reference evidence="2" key="1">
    <citation type="journal article" date="2023" name="G3 (Bethesda)">
        <title>A reference genome for the long-term kleptoplast-retaining sea slug Elysia crispata morphotype clarki.</title>
        <authorList>
            <person name="Eastman K.E."/>
            <person name="Pendleton A.L."/>
            <person name="Shaikh M.A."/>
            <person name="Suttiyut T."/>
            <person name="Ogas R."/>
            <person name="Tomko P."/>
            <person name="Gavelis G."/>
            <person name="Widhalm J.R."/>
            <person name="Wisecaver J.H."/>
        </authorList>
    </citation>
    <scope>NUCLEOTIDE SEQUENCE</scope>
    <source>
        <strain evidence="2">ECLA1</strain>
    </source>
</reference>
<organism evidence="2 3">
    <name type="scientific">Elysia crispata</name>
    <name type="common">lettuce slug</name>
    <dbReference type="NCBI Taxonomy" id="231223"/>
    <lineage>
        <taxon>Eukaryota</taxon>
        <taxon>Metazoa</taxon>
        <taxon>Spiralia</taxon>
        <taxon>Lophotrochozoa</taxon>
        <taxon>Mollusca</taxon>
        <taxon>Gastropoda</taxon>
        <taxon>Heterobranchia</taxon>
        <taxon>Euthyneura</taxon>
        <taxon>Panpulmonata</taxon>
        <taxon>Sacoglossa</taxon>
        <taxon>Placobranchoidea</taxon>
        <taxon>Plakobranchidae</taxon>
        <taxon>Elysia</taxon>
    </lineage>
</organism>
<dbReference type="EMBL" id="JAWDGP010003564">
    <property type="protein sequence ID" value="KAK3773038.1"/>
    <property type="molecule type" value="Genomic_DNA"/>
</dbReference>
<gene>
    <name evidence="2" type="ORF">RRG08_009328</name>
</gene>
<dbReference type="Proteomes" id="UP001283361">
    <property type="component" value="Unassembled WGS sequence"/>
</dbReference>